<sequence>MESSVGQKVEFKRGALPQQLGGARAQIYTALSNQQRTGAFTGSFRYHTTAANWSIHWQLSLPHDRVSV</sequence>
<protein>
    <submittedName>
        <fullName evidence="1">Uncharacterized protein</fullName>
    </submittedName>
</protein>
<dbReference type="AlphaFoldDB" id="A0A4C1ZJX7"/>
<comment type="caution">
    <text evidence="1">The sequence shown here is derived from an EMBL/GenBank/DDBJ whole genome shotgun (WGS) entry which is preliminary data.</text>
</comment>
<dbReference type="Proteomes" id="UP000299102">
    <property type="component" value="Unassembled WGS sequence"/>
</dbReference>
<proteinExistence type="predicted"/>
<organism evidence="1 2">
    <name type="scientific">Eumeta variegata</name>
    <name type="common">Bagworm moth</name>
    <name type="synonym">Eumeta japonica</name>
    <dbReference type="NCBI Taxonomy" id="151549"/>
    <lineage>
        <taxon>Eukaryota</taxon>
        <taxon>Metazoa</taxon>
        <taxon>Ecdysozoa</taxon>
        <taxon>Arthropoda</taxon>
        <taxon>Hexapoda</taxon>
        <taxon>Insecta</taxon>
        <taxon>Pterygota</taxon>
        <taxon>Neoptera</taxon>
        <taxon>Endopterygota</taxon>
        <taxon>Lepidoptera</taxon>
        <taxon>Glossata</taxon>
        <taxon>Ditrysia</taxon>
        <taxon>Tineoidea</taxon>
        <taxon>Psychidae</taxon>
        <taxon>Oiketicinae</taxon>
        <taxon>Eumeta</taxon>
    </lineage>
</organism>
<reference evidence="1 2" key="1">
    <citation type="journal article" date="2019" name="Commun. Biol.">
        <title>The bagworm genome reveals a unique fibroin gene that provides high tensile strength.</title>
        <authorList>
            <person name="Kono N."/>
            <person name="Nakamura H."/>
            <person name="Ohtoshi R."/>
            <person name="Tomita M."/>
            <person name="Numata K."/>
            <person name="Arakawa K."/>
        </authorList>
    </citation>
    <scope>NUCLEOTIDE SEQUENCE [LARGE SCALE GENOMIC DNA]</scope>
</reference>
<dbReference type="EMBL" id="BGZK01001912">
    <property type="protein sequence ID" value="GBP88170.1"/>
    <property type="molecule type" value="Genomic_DNA"/>
</dbReference>
<name>A0A4C1ZJX7_EUMVA</name>
<keyword evidence="2" id="KW-1185">Reference proteome</keyword>
<accession>A0A4C1ZJX7</accession>
<gene>
    <name evidence="1" type="ORF">EVAR_99074_1</name>
</gene>
<evidence type="ECO:0000313" key="2">
    <source>
        <dbReference type="Proteomes" id="UP000299102"/>
    </source>
</evidence>
<evidence type="ECO:0000313" key="1">
    <source>
        <dbReference type="EMBL" id="GBP88170.1"/>
    </source>
</evidence>